<dbReference type="AlphaFoldDB" id="A0A1M5A4J7"/>
<sequence>MKTITLFLLQVVVLTATAQNVFREDFNTFVVNQNLSGQGQWTNAENSYGLGSCSASNCSNAKVIQQTVGFLNWGTANRSVELIANGDGCGVPFPPQNSGEIYIGFVLRLTSCAYSSQEFLRISGASSATAALKVYVVRLNSTQYSVGISKNSGNIVWSSLPYTLNSNQLVVIRYSLFSGGSDDILRLYTNPVVMADEPALPNALTNNGEDVSNTLDRMVINLRNANAPIGRMGLVSIAQTWESLRYSALSQTEFNATQFIAQHEAGEITIQNSQASTPATMTLYSTLGQSITTTKINLDSGTTRIQVPSNLSPGMYILHFQDEYKNEFIKKLMVN</sequence>
<dbReference type="InterPro" id="IPR026444">
    <property type="entry name" value="Secre_tail"/>
</dbReference>
<dbReference type="OrthoDB" id="1344852at2"/>
<proteinExistence type="predicted"/>
<evidence type="ECO:0000313" key="5">
    <source>
        <dbReference type="Proteomes" id="UP000184147"/>
    </source>
</evidence>
<evidence type="ECO:0000256" key="1">
    <source>
        <dbReference type="ARBA" id="ARBA00022729"/>
    </source>
</evidence>
<feature type="signal peptide" evidence="2">
    <location>
        <begin position="1"/>
        <end position="18"/>
    </location>
</feature>
<gene>
    <name evidence="4" type="ORF">SAMN05444377_105142</name>
</gene>
<feature type="domain" description="Secretion system C-terminal sorting" evidence="3">
    <location>
        <begin position="266"/>
        <end position="334"/>
    </location>
</feature>
<name>A0A1M5A4J7_9FLAO</name>
<evidence type="ECO:0000313" key="4">
    <source>
        <dbReference type="EMBL" id="SHF25017.1"/>
    </source>
</evidence>
<dbReference type="Pfam" id="PF18962">
    <property type="entry name" value="Por_Secre_tail"/>
    <property type="match status" value="1"/>
</dbReference>
<dbReference type="STRING" id="1124188.SAMN05444377_105142"/>
<keyword evidence="5" id="KW-1185">Reference proteome</keyword>
<evidence type="ECO:0000259" key="3">
    <source>
        <dbReference type="Pfam" id="PF18962"/>
    </source>
</evidence>
<protein>
    <submittedName>
        <fullName evidence="4">Por secretion system C-terminal sorting domain-containing protein</fullName>
    </submittedName>
</protein>
<dbReference type="RefSeq" id="WP_073362666.1">
    <property type="nucleotide sequence ID" value="NZ_FQVQ01000005.1"/>
</dbReference>
<dbReference type="NCBIfam" id="TIGR04183">
    <property type="entry name" value="Por_Secre_tail"/>
    <property type="match status" value="1"/>
</dbReference>
<organism evidence="4 5">
    <name type="scientific">Flavobacterium fontis</name>
    <dbReference type="NCBI Taxonomy" id="1124188"/>
    <lineage>
        <taxon>Bacteria</taxon>
        <taxon>Pseudomonadati</taxon>
        <taxon>Bacteroidota</taxon>
        <taxon>Flavobacteriia</taxon>
        <taxon>Flavobacteriales</taxon>
        <taxon>Flavobacteriaceae</taxon>
        <taxon>Flavobacterium</taxon>
    </lineage>
</organism>
<keyword evidence="1 2" id="KW-0732">Signal</keyword>
<dbReference type="EMBL" id="FQVQ01000005">
    <property type="protein sequence ID" value="SHF25017.1"/>
    <property type="molecule type" value="Genomic_DNA"/>
</dbReference>
<reference evidence="4 5" key="1">
    <citation type="submission" date="2016-11" db="EMBL/GenBank/DDBJ databases">
        <authorList>
            <person name="Jaros S."/>
            <person name="Januszkiewicz K."/>
            <person name="Wedrychowicz H."/>
        </authorList>
    </citation>
    <scope>NUCLEOTIDE SEQUENCE [LARGE SCALE GENOMIC DNA]</scope>
    <source>
        <strain evidence="4 5">DSM 25660</strain>
    </source>
</reference>
<dbReference type="Proteomes" id="UP000184147">
    <property type="component" value="Unassembled WGS sequence"/>
</dbReference>
<evidence type="ECO:0000256" key="2">
    <source>
        <dbReference type="SAM" id="SignalP"/>
    </source>
</evidence>
<feature type="chain" id="PRO_5013041917" evidence="2">
    <location>
        <begin position="19"/>
        <end position="335"/>
    </location>
</feature>
<accession>A0A1M5A4J7</accession>